<evidence type="ECO:0000259" key="3">
    <source>
        <dbReference type="Pfam" id="PF22833"/>
    </source>
</evidence>
<evidence type="ECO:0000313" key="5">
    <source>
        <dbReference type="EMBL" id="CAJ1067990.1"/>
    </source>
</evidence>
<gene>
    <name evidence="5" type="ORF">XNOV1_A024976</name>
</gene>
<feature type="domain" description="C5orf34-like" evidence="4">
    <location>
        <begin position="314"/>
        <end position="398"/>
    </location>
</feature>
<feature type="domain" description="C5orf34-like second" evidence="3">
    <location>
        <begin position="123"/>
        <end position="244"/>
    </location>
</feature>
<dbReference type="InterPro" id="IPR053899">
    <property type="entry name" value="C5orf34-like_2nd"/>
</dbReference>
<dbReference type="Pfam" id="PF22833">
    <property type="entry name" value="C5orf34_2nd"/>
    <property type="match status" value="1"/>
</dbReference>
<accession>A0AAV1G418</accession>
<protein>
    <submittedName>
        <fullName evidence="5">Uncharacterized protein C5orf34 homolog</fullName>
    </submittedName>
</protein>
<organism evidence="5 6">
    <name type="scientific">Xyrichtys novacula</name>
    <name type="common">Pearly razorfish</name>
    <name type="synonym">Hemipteronotus novacula</name>
    <dbReference type="NCBI Taxonomy" id="13765"/>
    <lineage>
        <taxon>Eukaryota</taxon>
        <taxon>Metazoa</taxon>
        <taxon>Chordata</taxon>
        <taxon>Craniata</taxon>
        <taxon>Vertebrata</taxon>
        <taxon>Euteleostomi</taxon>
        <taxon>Actinopterygii</taxon>
        <taxon>Neopterygii</taxon>
        <taxon>Teleostei</taxon>
        <taxon>Neoteleostei</taxon>
        <taxon>Acanthomorphata</taxon>
        <taxon>Eupercaria</taxon>
        <taxon>Labriformes</taxon>
        <taxon>Labridae</taxon>
        <taxon>Xyrichtys</taxon>
    </lineage>
</organism>
<feature type="compositionally biased region" description="Polar residues" evidence="1">
    <location>
        <begin position="201"/>
        <end position="228"/>
    </location>
</feature>
<dbReference type="AlphaFoldDB" id="A0AAV1G418"/>
<dbReference type="InterPro" id="IPR053901">
    <property type="entry name" value="C5orf34-like"/>
</dbReference>
<dbReference type="Pfam" id="PF22834">
    <property type="entry name" value="Polo_box_4"/>
    <property type="match status" value="1"/>
</dbReference>
<dbReference type="PANTHER" id="PTHR34531:SF1">
    <property type="entry name" value="CHROMOSOME 5 OPEN READING FRAME 34"/>
    <property type="match status" value="1"/>
</dbReference>
<dbReference type="InterPro" id="IPR027830">
    <property type="entry name" value="C5orf34-like_N"/>
</dbReference>
<feature type="compositionally biased region" description="Basic and acidic residues" evidence="1">
    <location>
        <begin position="179"/>
        <end position="199"/>
    </location>
</feature>
<sequence length="526" mass="58219">MEINVNVSLMITYEDESVDVRYSNGAQLQLSPCGSEFMLVKPRDPSRHPLQPPERVRGRTRFTISDYKELLLAALTFRNTYASRPYLPEELVPPEHRQPFFSVDSAVRWPERSSCVAEPGARGAIIVKSEEGRAVLILSPSGKEFSVQFTCNLSQNKNQLCSSESSPGREAGDLIHLSSNDETKDVDHSRGSRRDEPIRSRSLSPGTTSTAQSKPEEMFQSTTVIQHHSTSEPDPVWFYPLSLARLSTPGEDGADGERGSNLLQKSDASNIQRSSQLPQALPLTCSAPHWHRWKIKDPLAGKDHLDQDLPTELVKVMWCQGVTYRILSGAVSVVEVSPGDGSVMCSNGVLSSYFTHHKPDPQSGQVKEITYHLDNLPPDAPGQLYSVRSVVSRASRILTCYNEVKESSKLPVTPSCLHHEKGGCFSEAAMIEGNPVSAEQRVDVTRSFESRSDLVAAELEKIRRFNFLLENSSLLRHEKKPRAEGFSSAEDVTHESVSENCIAEALERTSKAIQDIDALISAATYT</sequence>
<feature type="domain" description="C5orf34-like N-terminal" evidence="2">
    <location>
        <begin position="10"/>
        <end position="79"/>
    </location>
</feature>
<dbReference type="Proteomes" id="UP001178508">
    <property type="component" value="Chromosome 12"/>
</dbReference>
<dbReference type="InterPro" id="IPR053900">
    <property type="entry name" value="C5orf34-like_dom"/>
</dbReference>
<dbReference type="Pfam" id="PF15025">
    <property type="entry name" value="C5orf34-like_N"/>
    <property type="match status" value="1"/>
</dbReference>
<reference evidence="5" key="1">
    <citation type="submission" date="2023-08" db="EMBL/GenBank/DDBJ databases">
        <authorList>
            <person name="Alioto T."/>
            <person name="Alioto T."/>
            <person name="Gomez Garrido J."/>
        </authorList>
    </citation>
    <scope>NUCLEOTIDE SEQUENCE</scope>
</reference>
<evidence type="ECO:0000256" key="1">
    <source>
        <dbReference type="SAM" id="MobiDB-lite"/>
    </source>
</evidence>
<evidence type="ECO:0000259" key="4">
    <source>
        <dbReference type="Pfam" id="PF22834"/>
    </source>
</evidence>
<evidence type="ECO:0000259" key="2">
    <source>
        <dbReference type="Pfam" id="PF15025"/>
    </source>
</evidence>
<dbReference type="EMBL" id="OY660875">
    <property type="protein sequence ID" value="CAJ1067990.1"/>
    <property type="molecule type" value="Genomic_DNA"/>
</dbReference>
<evidence type="ECO:0000313" key="6">
    <source>
        <dbReference type="Proteomes" id="UP001178508"/>
    </source>
</evidence>
<proteinExistence type="predicted"/>
<name>A0AAV1G418_XYRNO</name>
<dbReference type="PANTHER" id="PTHR34531">
    <property type="entry name" value="ZGC:153352"/>
    <property type="match status" value="1"/>
</dbReference>
<feature type="region of interest" description="Disordered" evidence="1">
    <location>
        <begin position="158"/>
        <end position="232"/>
    </location>
</feature>
<keyword evidence="6" id="KW-1185">Reference proteome</keyword>